<accession>A0A9N9LRB6</accession>
<feature type="region of interest" description="Disordered" evidence="1">
    <location>
        <begin position="114"/>
        <end position="203"/>
    </location>
</feature>
<evidence type="ECO:0000313" key="2">
    <source>
        <dbReference type="EMBL" id="CAG8977246.1"/>
    </source>
</evidence>
<gene>
    <name evidence="2" type="ORF">HYALB_00007942</name>
</gene>
<keyword evidence="3" id="KW-1185">Reference proteome</keyword>
<feature type="region of interest" description="Disordered" evidence="1">
    <location>
        <begin position="65"/>
        <end position="86"/>
    </location>
</feature>
<name>A0A9N9LRB6_9HELO</name>
<protein>
    <submittedName>
        <fullName evidence="2">Uncharacterized protein</fullName>
    </submittedName>
</protein>
<proteinExistence type="predicted"/>
<feature type="compositionally biased region" description="Acidic residues" evidence="1">
    <location>
        <begin position="114"/>
        <end position="131"/>
    </location>
</feature>
<dbReference type="Proteomes" id="UP000701801">
    <property type="component" value="Unassembled WGS sequence"/>
</dbReference>
<organism evidence="2 3">
    <name type="scientific">Hymenoscyphus albidus</name>
    <dbReference type="NCBI Taxonomy" id="595503"/>
    <lineage>
        <taxon>Eukaryota</taxon>
        <taxon>Fungi</taxon>
        <taxon>Dikarya</taxon>
        <taxon>Ascomycota</taxon>
        <taxon>Pezizomycotina</taxon>
        <taxon>Leotiomycetes</taxon>
        <taxon>Helotiales</taxon>
        <taxon>Helotiaceae</taxon>
        <taxon>Hymenoscyphus</taxon>
    </lineage>
</organism>
<dbReference type="OrthoDB" id="10418798at2759"/>
<feature type="region of interest" description="Disordered" evidence="1">
    <location>
        <begin position="1"/>
        <end position="25"/>
    </location>
</feature>
<dbReference type="EMBL" id="CAJVRM010000208">
    <property type="protein sequence ID" value="CAG8977246.1"/>
    <property type="molecule type" value="Genomic_DNA"/>
</dbReference>
<comment type="caution">
    <text evidence="2">The sequence shown here is derived from an EMBL/GenBank/DDBJ whole genome shotgun (WGS) entry which is preliminary data.</text>
</comment>
<sequence>MSGGHNIRRQPLTRETEAETGVNERTPQMSIMSALEVFCRLRGINMPTSWELERITGIAAGNQRSEFGTPEVKGGHDQEEISSRGKKKAFDYDNAGSLDCGGTILVGITNGISDETEDISDSTDDLGDDTDAIINTLRKARKPSKTSATDLVHSPPRPLSQSPPADSAIPNSWKRDDFEITRGPWPRAGSFLPKPHRYQASER</sequence>
<dbReference type="AlphaFoldDB" id="A0A9N9LRB6"/>
<feature type="compositionally biased region" description="Basic and acidic residues" evidence="1">
    <location>
        <begin position="73"/>
        <end position="86"/>
    </location>
</feature>
<evidence type="ECO:0000256" key="1">
    <source>
        <dbReference type="SAM" id="MobiDB-lite"/>
    </source>
</evidence>
<reference evidence="2" key="1">
    <citation type="submission" date="2021-07" db="EMBL/GenBank/DDBJ databases">
        <authorList>
            <person name="Durling M."/>
        </authorList>
    </citation>
    <scope>NUCLEOTIDE SEQUENCE</scope>
</reference>
<evidence type="ECO:0000313" key="3">
    <source>
        <dbReference type="Proteomes" id="UP000701801"/>
    </source>
</evidence>